<evidence type="ECO:0000313" key="3">
    <source>
        <dbReference type="Proteomes" id="UP001500326"/>
    </source>
</evidence>
<reference evidence="2 3" key="1">
    <citation type="journal article" date="2019" name="Int. J. Syst. Evol. Microbiol.">
        <title>The Global Catalogue of Microorganisms (GCM) 10K type strain sequencing project: providing services to taxonomists for standard genome sequencing and annotation.</title>
        <authorList>
            <consortium name="The Broad Institute Genomics Platform"/>
            <consortium name="The Broad Institute Genome Sequencing Center for Infectious Disease"/>
            <person name="Wu L."/>
            <person name="Ma J."/>
        </authorList>
    </citation>
    <scope>NUCLEOTIDE SEQUENCE [LARGE SCALE GENOMIC DNA]</scope>
    <source>
        <strain evidence="2 3">JCM 14902</strain>
    </source>
</reference>
<dbReference type="CDD" id="cd01949">
    <property type="entry name" value="GGDEF"/>
    <property type="match status" value="1"/>
</dbReference>
<evidence type="ECO:0000259" key="1">
    <source>
        <dbReference type="PROSITE" id="PS50887"/>
    </source>
</evidence>
<protein>
    <recommendedName>
        <fullName evidence="1">GGDEF domain-containing protein</fullName>
    </recommendedName>
</protein>
<dbReference type="SUPFAM" id="SSF55785">
    <property type="entry name" value="PYP-like sensor domain (PAS domain)"/>
    <property type="match status" value="1"/>
</dbReference>
<dbReference type="InterPro" id="IPR043128">
    <property type="entry name" value="Rev_trsase/Diguanyl_cyclase"/>
</dbReference>
<dbReference type="Pfam" id="PF00990">
    <property type="entry name" value="GGDEF"/>
    <property type="match status" value="1"/>
</dbReference>
<feature type="domain" description="GGDEF" evidence="1">
    <location>
        <begin position="307"/>
        <end position="440"/>
    </location>
</feature>
<name>A0ABN2S3V1_9MICO</name>
<dbReference type="InterPro" id="IPR000160">
    <property type="entry name" value="GGDEF_dom"/>
</dbReference>
<dbReference type="NCBIfam" id="TIGR00254">
    <property type="entry name" value="GGDEF"/>
    <property type="match status" value="1"/>
</dbReference>
<accession>A0ABN2S3V1</accession>
<organism evidence="2 3">
    <name type="scientific">Microbacterium pumilum</name>
    <dbReference type="NCBI Taxonomy" id="344165"/>
    <lineage>
        <taxon>Bacteria</taxon>
        <taxon>Bacillati</taxon>
        <taxon>Actinomycetota</taxon>
        <taxon>Actinomycetes</taxon>
        <taxon>Micrococcales</taxon>
        <taxon>Microbacteriaceae</taxon>
        <taxon>Microbacterium</taxon>
    </lineage>
</organism>
<keyword evidence="3" id="KW-1185">Reference proteome</keyword>
<dbReference type="Gene3D" id="3.30.70.270">
    <property type="match status" value="1"/>
</dbReference>
<dbReference type="InterPro" id="IPR035965">
    <property type="entry name" value="PAS-like_dom_sf"/>
</dbReference>
<dbReference type="Pfam" id="PF01590">
    <property type="entry name" value="GAF"/>
    <property type="match status" value="1"/>
</dbReference>
<dbReference type="PROSITE" id="PS50887">
    <property type="entry name" value="GGDEF"/>
    <property type="match status" value="1"/>
</dbReference>
<dbReference type="SUPFAM" id="SSF55781">
    <property type="entry name" value="GAF domain-like"/>
    <property type="match status" value="1"/>
</dbReference>
<evidence type="ECO:0000313" key="2">
    <source>
        <dbReference type="EMBL" id="GAA1979937.1"/>
    </source>
</evidence>
<dbReference type="Proteomes" id="UP001500326">
    <property type="component" value="Unassembled WGS sequence"/>
</dbReference>
<dbReference type="SUPFAM" id="SSF55073">
    <property type="entry name" value="Nucleotide cyclase"/>
    <property type="match status" value="1"/>
</dbReference>
<dbReference type="SMART" id="SM00065">
    <property type="entry name" value="GAF"/>
    <property type="match status" value="1"/>
</dbReference>
<dbReference type="InterPro" id="IPR052155">
    <property type="entry name" value="Biofilm_reg_signaling"/>
</dbReference>
<dbReference type="InterPro" id="IPR029016">
    <property type="entry name" value="GAF-like_dom_sf"/>
</dbReference>
<proteinExistence type="predicted"/>
<dbReference type="SMART" id="SM00267">
    <property type="entry name" value="GGDEF"/>
    <property type="match status" value="1"/>
</dbReference>
<gene>
    <name evidence="2" type="ORF">GCM10009777_11710</name>
</gene>
<dbReference type="PANTHER" id="PTHR44757:SF2">
    <property type="entry name" value="BIOFILM ARCHITECTURE MAINTENANCE PROTEIN MBAA"/>
    <property type="match status" value="1"/>
</dbReference>
<dbReference type="InterPro" id="IPR029787">
    <property type="entry name" value="Nucleotide_cyclase"/>
</dbReference>
<comment type="caution">
    <text evidence="2">The sequence shown here is derived from an EMBL/GenBank/DDBJ whole genome shotgun (WGS) entry which is preliminary data.</text>
</comment>
<dbReference type="EMBL" id="BAAAOH010000001">
    <property type="protein sequence ID" value="GAA1979937.1"/>
    <property type="molecule type" value="Genomic_DNA"/>
</dbReference>
<sequence length="440" mass="47796">MRVDEDGANALPVGLVRLRRSGEISEANRWFSEWVGTALDGIVGRSIDEFLVHAQEDLFPADVGPGPWVMLHAREHDRAVMVSRHRDGADDVLVIAEASERFRALTDLRRRYALADRTRTRLELVMDTSVAFSTASTEEHLAEILADSTARAYRAEESTVYLHEQDGTSAIAAGRDALGGRLDADSLIGLVSEPRQVVKVVDDEDGERLMTGLGSAMKAAGIRALIAAPLHHEEIDFGAFISWFHHERTFDDEAAPLAEALAGQAAQALATLRLQARLAHAATHDEVTGLPNRRLLETQMGEIVSATGCAVLFIDLDGFKSVNDRWGHQAGDRMLHDVAQRLLTGVRAGDLVARYGGDEFVVVCQISEPSVAVEITERILTLLRGDPTRPSTHQPLSASIGVAIAPPGSELVAEQVIRRADLAMYRAKTAGGNRIAFAED</sequence>
<dbReference type="Gene3D" id="3.30.450.40">
    <property type="match status" value="1"/>
</dbReference>
<dbReference type="PANTHER" id="PTHR44757">
    <property type="entry name" value="DIGUANYLATE CYCLASE DGCP"/>
    <property type="match status" value="1"/>
</dbReference>
<dbReference type="InterPro" id="IPR003018">
    <property type="entry name" value="GAF"/>
</dbReference>